<dbReference type="InterPro" id="IPR045232">
    <property type="entry name" value="FAM234"/>
</dbReference>
<feature type="region of interest" description="Disordered" evidence="5">
    <location>
        <begin position="381"/>
        <end position="426"/>
    </location>
</feature>
<evidence type="ECO:0000313" key="9">
    <source>
        <dbReference type="EMBL" id="KAL3767332.1"/>
    </source>
</evidence>
<evidence type="ECO:0000256" key="1">
    <source>
        <dbReference type="ARBA" id="ARBA00004167"/>
    </source>
</evidence>
<evidence type="ECO:0000256" key="4">
    <source>
        <dbReference type="ARBA" id="ARBA00023136"/>
    </source>
</evidence>
<evidence type="ECO:0000256" key="6">
    <source>
        <dbReference type="SAM" id="Phobius"/>
    </source>
</evidence>
<keyword evidence="10" id="KW-1185">Reference proteome</keyword>
<evidence type="ECO:0000256" key="2">
    <source>
        <dbReference type="ARBA" id="ARBA00022692"/>
    </source>
</evidence>
<feature type="region of interest" description="Disordered" evidence="5">
    <location>
        <begin position="517"/>
        <end position="542"/>
    </location>
</feature>
<feature type="compositionally biased region" description="Acidic residues" evidence="5">
    <location>
        <begin position="415"/>
        <end position="426"/>
    </location>
</feature>
<dbReference type="Gene3D" id="2.130.10.10">
    <property type="entry name" value="YVTN repeat-like/Quinoprotein amine dehydrogenase"/>
    <property type="match status" value="1"/>
</dbReference>
<protein>
    <recommendedName>
        <fullName evidence="8">DEX1 C-terminal domain-containing protein</fullName>
    </recommendedName>
</protein>
<keyword evidence="7" id="KW-0732">Signal</keyword>
<dbReference type="InterPro" id="IPR028994">
    <property type="entry name" value="Integrin_alpha_N"/>
</dbReference>
<evidence type="ECO:0000256" key="7">
    <source>
        <dbReference type="SAM" id="SignalP"/>
    </source>
</evidence>
<feature type="signal peptide" evidence="7">
    <location>
        <begin position="1"/>
        <end position="22"/>
    </location>
</feature>
<feature type="compositionally biased region" description="Polar residues" evidence="5">
    <location>
        <begin position="845"/>
        <end position="857"/>
    </location>
</feature>
<dbReference type="InterPro" id="IPR015943">
    <property type="entry name" value="WD40/YVTN_repeat-like_dom_sf"/>
</dbReference>
<dbReference type="Pfam" id="PF23722">
    <property type="entry name" value="Beta-sand_DEX1"/>
    <property type="match status" value="1"/>
</dbReference>
<dbReference type="PANTHER" id="PTHR21419">
    <property type="match status" value="1"/>
</dbReference>
<reference evidence="9 10" key="1">
    <citation type="submission" date="2024-10" db="EMBL/GenBank/DDBJ databases">
        <title>Updated reference genomes for cyclostephanoid diatoms.</title>
        <authorList>
            <person name="Roberts W.R."/>
            <person name="Alverson A.J."/>
        </authorList>
    </citation>
    <scope>NUCLEOTIDE SEQUENCE [LARGE SCALE GENOMIC DNA]</scope>
    <source>
        <strain evidence="9 10">AJA010-31</strain>
    </source>
</reference>
<dbReference type="AlphaFoldDB" id="A0ABD3MYJ0"/>
<dbReference type="InterPro" id="IPR056376">
    <property type="entry name" value="DEX1_C"/>
</dbReference>
<dbReference type="EMBL" id="JALLPJ020001369">
    <property type="protein sequence ID" value="KAL3767332.1"/>
    <property type="molecule type" value="Genomic_DNA"/>
</dbReference>
<feature type="transmembrane region" description="Helical" evidence="6">
    <location>
        <begin position="1063"/>
        <end position="1083"/>
    </location>
</feature>
<gene>
    <name evidence="9" type="ORF">ACHAWO_007275</name>
</gene>
<dbReference type="PANTHER" id="PTHR21419:SF23">
    <property type="entry name" value="PROTEIN DEFECTIVE IN EXINE FORMATION 1"/>
    <property type="match status" value="1"/>
</dbReference>
<dbReference type="GO" id="GO:0016020">
    <property type="term" value="C:membrane"/>
    <property type="evidence" value="ECO:0007669"/>
    <property type="project" value="UniProtKB-SubCell"/>
</dbReference>
<proteinExistence type="predicted"/>
<keyword evidence="2 6" id="KW-0812">Transmembrane</keyword>
<feature type="region of interest" description="Disordered" evidence="5">
    <location>
        <begin position="845"/>
        <end position="865"/>
    </location>
</feature>
<keyword evidence="3 6" id="KW-1133">Transmembrane helix</keyword>
<evidence type="ECO:0000259" key="8">
    <source>
        <dbReference type="Pfam" id="PF23722"/>
    </source>
</evidence>
<evidence type="ECO:0000256" key="5">
    <source>
        <dbReference type="SAM" id="MobiDB-lite"/>
    </source>
</evidence>
<accession>A0ABD3MYJ0</accession>
<dbReference type="Proteomes" id="UP001530400">
    <property type="component" value="Unassembled WGS sequence"/>
</dbReference>
<dbReference type="SUPFAM" id="SSF69318">
    <property type="entry name" value="Integrin alpha N-terminal domain"/>
    <property type="match status" value="1"/>
</dbReference>
<organism evidence="9 10">
    <name type="scientific">Cyclotella atomus</name>
    <dbReference type="NCBI Taxonomy" id="382360"/>
    <lineage>
        <taxon>Eukaryota</taxon>
        <taxon>Sar</taxon>
        <taxon>Stramenopiles</taxon>
        <taxon>Ochrophyta</taxon>
        <taxon>Bacillariophyta</taxon>
        <taxon>Coscinodiscophyceae</taxon>
        <taxon>Thalassiosirophycidae</taxon>
        <taxon>Stephanodiscales</taxon>
        <taxon>Stephanodiscaceae</taxon>
        <taxon>Cyclotella</taxon>
    </lineage>
</organism>
<name>A0ABD3MYJ0_9STRA</name>
<evidence type="ECO:0000256" key="3">
    <source>
        <dbReference type="ARBA" id="ARBA00022989"/>
    </source>
</evidence>
<feature type="chain" id="PRO_5044832294" description="DEX1 C-terminal domain-containing protein" evidence="7">
    <location>
        <begin position="23"/>
        <end position="1111"/>
    </location>
</feature>
<evidence type="ECO:0000313" key="10">
    <source>
        <dbReference type="Proteomes" id="UP001530400"/>
    </source>
</evidence>
<comment type="subcellular location">
    <subcellularLocation>
        <location evidence="1">Membrane</location>
        <topology evidence="1">Single-pass membrane protein</topology>
    </subcellularLocation>
</comment>
<feature type="domain" description="DEX1 C-terminal" evidence="8">
    <location>
        <begin position="959"/>
        <end position="1060"/>
    </location>
</feature>
<comment type="caution">
    <text evidence="9">The sequence shown here is derived from an EMBL/GenBank/DDBJ whole genome shotgun (WGS) entry which is preliminary data.</text>
</comment>
<sequence length="1111" mass="124233">MFSSSSSIIILLQWSVLQVVQANPKSRPYVAYRGNPFDQEIVSRRILEDGVEKRGGGGRQAITTKEDPRCPLAFRLGTTHSTHLSSSHHPNVGTHTPPIIYPLHPDFDAGSGRQILLTTDYEVLEMWTPSNAIGSHNFDFQKNGFDGQSSEQLKEDEQFPLLFESSSFYHSHPIVHDIEGDGVTDAILGDYDGNLHFIGLDFESPNHDFSGGANNHARRRRYYKRISLPRLFVRKSWYEVAINKTKEDENMALVNENEAAKKNHTKWEEFEPYHTYFAGISDTVWRGPHDEDALRGVSGDVLNMNLYSSRKLAQRKKKIAEDIVDGAADGDEAHRRLDEAAAGQPSQNKDLPKSGIEALPGEVVDARHMMDEYLYEEEPELFGGDDSINAPPDGSEGSNHEPNVGDDYFPSQREDLEETDGSEMEGMDDYYARHRYGYHDDMYNPEPPDGYESYQQYQEIQNKYYHDSNYLRLPPHLLSTCTLSEFPRQYSTGASNPIDRIDEVLLCAVSYYFDEDECKDPSKSRGKSFGKHANADGGDETEEQRGRYVANAVMGYNLRWKYWSVQEVLDLSTDWSAPLGDIVKDGTAPITSNAYNGMVAFALASPVTANLDGGDKQHILVGTSMGLVYALDVNYHNSRNGWPIQMRHPVEQRVVVEDVVGNTNLEVFVVDTGGDVVSLDADGEVLWARNLLTDDEVNLDQEEVYVVRGTSPMSLGGKTIMFLIHGCDDITFHPSAPLVKCLDVEGTGDLAIVILAKIIKTHRDHIDRPEHHEVFEYRLYAINAVTSDDLPHFPVSLGKGTSSDHSSHSMPQPLLIDLHEDQRHWLDQIHGVSHEEKEAIKTINKSASKPYDNSSPRSHGGNGRGLHIVQPLDQNLHIIEGATSCTETIDVGDSVPSMVMADDVHGTGGLDLVVTTSKGEILTLESEVVPYHPLNIWSAGVSRSPGSNAQTHGFSSKQGIFVHHISRQFRDILGIYIPITFEIFDKRPNIAEEKNRQLYQVDIRAGMSAKRTIMSYTYNATGVYTERIQIPFGSGYYSISVRLRTTHGIVYEDTFHVGFNVNYMGGLWLIVCIPLVIATALVLMKVRKPNWEEDEDYGGRGTGILGRAPPP</sequence>
<keyword evidence="4 6" id="KW-0472">Membrane</keyword>